<dbReference type="FunFam" id="1.25.40.10:FF:000031">
    <property type="entry name" value="Pentatricopeptide repeat-containing protein mitochondrial"/>
    <property type="match status" value="1"/>
</dbReference>
<evidence type="ECO:0008006" key="5">
    <source>
        <dbReference type="Google" id="ProtNLM"/>
    </source>
</evidence>
<feature type="repeat" description="PPR" evidence="2">
    <location>
        <begin position="106"/>
        <end position="140"/>
    </location>
</feature>
<dbReference type="AlphaFoldDB" id="W1NGW0"/>
<dbReference type="Pfam" id="PF01535">
    <property type="entry name" value="PPR"/>
    <property type="match status" value="1"/>
</dbReference>
<dbReference type="HOGENOM" id="CLU_002706_0_0_1"/>
<accession>W1NGW0</accession>
<dbReference type="InterPro" id="IPR002885">
    <property type="entry name" value="PPR_rpt"/>
</dbReference>
<dbReference type="GO" id="GO:0009451">
    <property type="term" value="P:RNA modification"/>
    <property type="evidence" value="ECO:0007669"/>
    <property type="project" value="InterPro"/>
</dbReference>
<protein>
    <recommendedName>
        <fullName evidence="5">DYW domain-containing protein</fullName>
    </recommendedName>
</protein>
<evidence type="ECO:0000256" key="2">
    <source>
        <dbReference type="PROSITE-ProRule" id="PRU00708"/>
    </source>
</evidence>
<sequence>MRERNVVSWTAMITGFAQAGENEKAIKTFARMRRAQVNPNRATYMSLLSSCGCMAGLDEGKQVHQLISKTHWHEDVYVQSALISMYEKCGQIDLAKEIFDCTKKKDVISWNGMIAAYAHHGMGLESIRLFEAMRSLGFEPDDVTYVGVLSACSHSGLVTEGLEYYDSMVETGNVLVREEHYACVVDLLGRAGRLEEAVSFILDLKNRPGACIWGALLGACSVHGDVKIGEFASKRLIEIERENAGTYMLLANIYATVGRWRAAAGVRLKMREEGLKKQPGCSWIEVKNRVNVFVVGDKSHEKAERIYSLLKGLYRHMMRAGYVPSFLPKF</sequence>
<feature type="repeat" description="PPR" evidence="2">
    <location>
        <begin position="141"/>
        <end position="175"/>
    </location>
</feature>
<evidence type="ECO:0000256" key="1">
    <source>
        <dbReference type="ARBA" id="ARBA00022737"/>
    </source>
</evidence>
<dbReference type="Pfam" id="PF13041">
    <property type="entry name" value="PPR_2"/>
    <property type="match status" value="2"/>
</dbReference>
<dbReference type="NCBIfam" id="TIGR00756">
    <property type="entry name" value="PPR"/>
    <property type="match status" value="3"/>
</dbReference>
<evidence type="ECO:0000313" key="4">
    <source>
        <dbReference type="Proteomes" id="UP000017836"/>
    </source>
</evidence>
<reference evidence="4" key="1">
    <citation type="journal article" date="2013" name="Science">
        <title>The Amborella genome and the evolution of flowering plants.</title>
        <authorList>
            <consortium name="Amborella Genome Project"/>
        </authorList>
    </citation>
    <scope>NUCLEOTIDE SEQUENCE [LARGE SCALE GENOMIC DNA]</scope>
</reference>
<dbReference type="GO" id="GO:0003723">
    <property type="term" value="F:RNA binding"/>
    <property type="evidence" value="ECO:0007669"/>
    <property type="project" value="InterPro"/>
</dbReference>
<dbReference type="PROSITE" id="PS51375">
    <property type="entry name" value="PPR"/>
    <property type="match status" value="3"/>
</dbReference>
<dbReference type="Proteomes" id="UP000017836">
    <property type="component" value="Unassembled WGS sequence"/>
</dbReference>
<gene>
    <name evidence="3" type="ORF">AMTR_s00010p00259620</name>
</gene>
<dbReference type="EMBL" id="KI397513">
    <property type="protein sequence ID" value="ERM94449.1"/>
    <property type="molecule type" value="Genomic_DNA"/>
</dbReference>
<dbReference type="InterPro" id="IPR046960">
    <property type="entry name" value="PPR_At4g14850-like_plant"/>
</dbReference>
<evidence type="ECO:0000313" key="3">
    <source>
        <dbReference type="EMBL" id="ERM94449.1"/>
    </source>
</evidence>
<dbReference type="InterPro" id="IPR046848">
    <property type="entry name" value="E_motif"/>
</dbReference>
<dbReference type="Gramene" id="ERM94449">
    <property type="protein sequence ID" value="ERM94449"/>
    <property type="gene ID" value="AMTR_s00010p00259620"/>
</dbReference>
<dbReference type="InterPro" id="IPR011990">
    <property type="entry name" value="TPR-like_helical_dom_sf"/>
</dbReference>
<dbReference type="eggNOG" id="KOG4197">
    <property type="taxonomic scope" value="Eukaryota"/>
</dbReference>
<dbReference type="PANTHER" id="PTHR47926">
    <property type="entry name" value="PENTATRICOPEPTIDE REPEAT-CONTAINING PROTEIN"/>
    <property type="match status" value="1"/>
</dbReference>
<proteinExistence type="predicted"/>
<dbReference type="FunFam" id="1.25.40.10:FF:000366">
    <property type="entry name" value="Pentatricopeptide (PPR) repeat-containing protein"/>
    <property type="match status" value="1"/>
</dbReference>
<organism evidence="3 4">
    <name type="scientific">Amborella trichopoda</name>
    <dbReference type="NCBI Taxonomy" id="13333"/>
    <lineage>
        <taxon>Eukaryota</taxon>
        <taxon>Viridiplantae</taxon>
        <taxon>Streptophyta</taxon>
        <taxon>Embryophyta</taxon>
        <taxon>Tracheophyta</taxon>
        <taxon>Spermatophyta</taxon>
        <taxon>Magnoliopsida</taxon>
        <taxon>Amborellales</taxon>
        <taxon>Amborellaceae</taxon>
        <taxon>Amborella</taxon>
    </lineage>
</organism>
<keyword evidence="1" id="KW-0677">Repeat</keyword>
<dbReference type="Pfam" id="PF20431">
    <property type="entry name" value="E_motif"/>
    <property type="match status" value="1"/>
</dbReference>
<dbReference type="OMA" id="KTHWHED"/>
<dbReference type="PANTHER" id="PTHR47926:SF373">
    <property type="entry name" value="TETRATRICOPEPTIDE-LIKE HELICAL DOMAIN SUPERFAMILY, DYW DOMAIN-CONTAINING PROTEIN"/>
    <property type="match status" value="1"/>
</dbReference>
<dbReference type="Gene3D" id="1.25.40.10">
    <property type="entry name" value="Tetratricopeptide repeat domain"/>
    <property type="match status" value="2"/>
</dbReference>
<feature type="repeat" description="PPR" evidence="2">
    <location>
        <begin position="5"/>
        <end position="39"/>
    </location>
</feature>
<name>W1NGW0_AMBTC</name>
<keyword evidence="4" id="KW-1185">Reference proteome</keyword>